<gene>
    <name evidence="2" type="ORF">SHJJP9002_001559</name>
</gene>
<evidence type="ECO:0000256" key="1">
    <source>
        <dbReference type="SAM" id="Coils"/>
    </source>
</evidence>
<evidence type="ECO:0008006" key="4">
    <source>
        <dbReference type="Google" id="ProtNLM"/>
    </source>
</evidence>
<evidence type="ECO:0000313" key="3">
    <source>
        <dbReference type="Proteomes" id="UP001468345"/>
    </source>
</evidence>
<protein>
    <recommendedName>
        <fullName evidence="4">Transposase</fullName>
    </recommendedName>
</protein>
<evidence type="ECO:0000313" key="2">
    <source>
        <dbReference type="EMBL" id="WZG09597.1"/>
    </source>
</evidence>
<dbReference type="EMBL" id="CP133006">
    <property type="protein sequence ID" value="WZG09597.1"/>
    <property type="molecule type" value="Genomic_DNA"/>
</dbReference>
<reference evidence="2 3" key="1">
    <citation type="journal article" date="2024" name="ISME J.">
        <title>Staphylococcus epidermidis bacteriocin A37 kills natural competitors with a unique mechanism of action.</title>
        <authorList>
            <person name="Puls J.S."/>
            <person name="Winnerling B."/>
            <person name="Power J.J."/>
            <person name="Kruger A.M."/>
            <person name="Brajtenbach D."/>
            <person name="Johnson M."/>
            <person name="Bilici K."/>
            <person name="Camus L."/>
            <person name="Fliesswasser T."/>
            <person name="Schneider T."/>
            <person name="Sahl H.G."/>
            <person name="Ghosal D."/>
            <person name="Kubitscheck U."/>
            <person name="Heilbronner S."/>
            <person name="Grein F."/>
        </authorList>
    </citation>
    <scope>NUCLEOTIDE SEQUENCE [LARGE SCALE GENOMIC DNA]</scope>
    <source>
        <strain evidence="2 3">SCK7</strain>
    </source>
</reference>
<proteinExistence type="predicted"/>
<feature type="coiled-coil region" evidence="1">
    <location>
        <begin position="77"/>
        <end position="104"/>
    </location>
</feature>
<dbReference type="RefSeq" id="WP_341636399.1">
    <property type="nucleotide sequence ID" value="NZ_CP133006.1"/>
</dbReference>
<name>A0ABZ2WBW0_9STAP</name>
<sequence>MAKRIKTKKMKDGELCYTLIIENIEYLVPVDDYKEALNLGISYDMIRKKSGVSTLKKYINKVEYEEGLGRIKREDRERSERKALREEEKKRKEYERLVMIEKAKCRGKWFEHLSENDIFPKVVK</sequence>
<keyword evidence="1" id="KW-0175">Coiled coil</keyword>
<keyword evidence="3" id="KW-1185">Reference proteome</keyword>
<organism evidence="2 3">
    <name type="scientific">Staphylococcus casei</name>
    <dbReference type="NCBI Taxonomy" id="201828"/>
    <lineage>
        <taxon>Bacteria</taxon>
        <taxon>Bacillati</taxon>
        <taxon>Bacillota</taxon>
        <taxon>Bacilli</taxon>
        <taxon>Bacillales</taxon>
        <taxon>Staphylococcaceae</taxon>
        <taxon>Staphylococcus</taxon>
    </lineage>
</organism>
<accession>A0ABZ2WBW0</accession>
<dbReference type="Proteomes" id="UP001468345">
    <property type="component" value="Chromosome"/>
</dbReference>